<name>A0A7J9HSI8_9ROSI</name>
<dbReference type="Proteomes" id="UP000593560">
    <property type="component" value="Unassembled WGS sequence"/>
</dbReference>
<organism evidence="1 2">
    <name type="scientific">Gossypium harknessii</name>
    <dbReference type="NCBI Taxonomy" id="34285"/>
    <lineage>
        <taxon>Eukaryota</taxon>
        <taxon>Viridiplantae</taxon>
        <taxon>Streptophyta</taxon>
        <taxon>Embryophyta</taxon>
        <taxon>Tracheophyta</taxon>
        <taxon>Spermatophyta</taxon>
        <taxon>Magnoliopsida</taxon>
        <taxon>eudicotyledons</taxon>
        <taxon>Gunneridae</taxon>
        <taxon>Pentapetalae</taxon>
        <taxon>rosids</taxon>
        <taxon>malvids</taxon>
        <taxon>Malvales</taxon>
        <taxon>Malvaceae</taxon>
        <taxon>Malvoideae</taxon>
        <taxon>Gossypium</taxon>
    </lineage>
</organism>
<keyword evidence="2" id="KW-1185">Reference proteome</keyword>
<proteinExistence type="predicted"/>
<dbReference type="EMBL" id="JABFAD010000011">
    <property type="protein sequence ID" value="MBA0811835.1"/>
    <property type="molecule type" value="Genomic_DNA"/>
</dbReference>
<accession>A0A7J9HSI8</accession>
<reference evidence="1 2" key="1">
    <citation type="journal article" date="2019" name="Genome Biol. Evol.">
        <title>Insights into the evolution of the New World diploid cottons (Gossypium, subgenus Houzingenia) based on genome sequencing.</title>
        <authorList>
            <person name="Grover C.E."/>
            <person name="Arick M.A. 2nd"/>
            <person name="Thrash A."/>
            <person name="Conover J.L."/>
            <person name="Sanders W.S."/>
            <person name="Peterson D.G."/>
            <person name="Frelichowski J.E."/>
            <person name="Scheffler J.A."/>
            <person name="Scheffler B.E."/>
            <person name="Wendel J.F."/>
        </authorList>
    </citation>
    <scope>NUCLEOTIDE SEQUENCE [LARGE SCALE GENOMIC DNA]</scope>
    <source>
        <strain evidence="1">0</strain>
        <tissue evidence="1">Leaf</tissue>
    </source>
</reference>
<evidence type="ECO:0000313" key="2">
    <source>
        <dbReference type="Proteomes" id="UP000593560"/>
    </source>
</evidence>
<sequence length="58" mass="6507">MTLYLMLITIKLEQKHKVLNPTDLISMEPMVVELIMPSIGRSRLGTVLGIGSTHCARR</sequence>
<comment type="caution">
    <text evidence="1">The sequence shown here is derived from an EMBL/GenBank/DDBJ whole genome shotgun (WGS) entry which is preliminary data.</text>
</comment>
<protein>
    <submittedName>
        <fullName evidence="1">Uncharacterized protein</fullName>
    </submittedName>
</protein>
<evidence type="ECO:0000313" key="1">
    <source>
        <dbReference type="EMBL" id="MBA0811835.1"/>
    </source>
</evidence>
<dbReference type="AlphaFoldDB" id="A0A7J9HSI8"/>
<gene>
    <name evidence="1" type="ORF">Gohar_025850</name>
</gene>